<protein>
    <submittedName>
        <fullName evidence="2">Uncharacterized protein</fullName>
    </submittedName>
</protein>
<evidence type="ECO:0000313" key="2">
    <source>
        <dbReference type="EnsemblPlants" id="OMERI10G05290.1"/>
    </source>
</evidence>
<dbReference type="EnsemblPlants" id="OMERI10G05290.1">
    <property type="protein sequence ID" value="OMERI10G05290.1"/>
    <property type="gene ID" value="OMERI10G05290"/>
</dbReference>
<dbReference type="AlphaFoldDB" id="A0A0E0EX13"/>
<accession>A0A0E0EX13</accession>
<feature type="region of interest" description="Disordered" evidence="1">
    <location>
        <begin position="64"/>
        <end position="107"/>
    </location>
</feature>
<feature type="region of interest" description="Disordered" evidence="1">
    <location>
        <begin position="1"/>
        <end position="32"/>
    </location>
</feature>
<dbReference type="Proteomes" id="UP000008021">
    <property type="component" value="Chromosome 10"/>
</dbReference>
<evidence type="ECO:0000256" key="1">
    <source>
        <dbReference type="SAM" id="MobiDB-lite"/>
    </source>
</evidence>
<dbReference type="HOGENOM" id="CLU_1725193_0_0_1"/>
<organism evidence="2">
    <name type="scientific">Oryza meridionalis</name>
    <dbReference type="NCBI Taxonomy" id="40149"/>
    <lineage>
        <taxon>Eukaryota</taxon>
        <taxon>Viridiplantae</taxon>
        <taxon>Streptophyta</taxon>
        <taxon>Embryophyta</taxon>
        <taxon>Tracheophyta</taxon>
        <taxon>Spermatophyta</taxon>
        <taxon>Magnoliopsida</taxon>
        <taxon>Liliopsida</taxon>
        <taxon>Poales</taxon>
        <taxon>Poaceae</taxon>
        <taxon>BOP clade</taxon>
        <taxon>Oryzoideae</taxon>
        <taxon>Oryzeae</taxon>
        <taxon>Oryzinae</taxon>
        <taxon>Oryza</taxon>
    </lineage>
</organism>
<feature type="compositionally biased region" description="Low complexity" evidence="1">
    <location>
        <begin position="14"/>
        <end position="29"/>
    </location>
</feature>
<dbReference type="Gramene" id="OMERI10G05290.1">
    <property type="protein sequence ID" value="OMERI10G05290.1"/>
    <property type="gene ID" value="OMERI10G05290"/>
</dbReference>
<keyword evidence="3" id="KW-1185">Reference proteome</keyword>
<name>A0A0E0EX13_9ORYZ</name>
<sequence>MAEQPIGHSPEANTLSPTSSPLPLSPITIHASPFTPPITLPRPFLSSRHIDHIGGRGRRWRALASSRRWADGSSQQPAALPLPQPRRASGRRQQPEEPDSSNPDEKDLNINTIIFYPIIFYQVQCSEFIQPLETAGTEASNNGHVVGSMLTG</sequence>
<proteinExistence type="predicted"/>
<reference evidence="2" key="2">
    <citation type="submission" date="2018-05" db="EMBL/GenBank/DDBJ databases">
        <title>OmerRS3 (Oryza meridionalis Reference Sequence Version 3).</title>
        <authorList>
            <person name="Zhang J."/>
            <person name="Kudrna D."/>
            <person name="Lee S."/>
            <person name="Talag J."/>
            <person name="Welchert J."/>
            <person name="Wing R.A."/>
        </authorList>
    </citation>
    <scope>NUCLEOTIDE SEQUENCE [LARGE SCALE GENOMIC DNA]</scope>
    <source>
        <strain evidence="2">cv. OR44</strain>
    </source>
</reference>
<evidence type="ECO:0000313" key="3">
    <source>
        <dbReference type="Proteomes" id="UP000008021"/>
    </source>
</evidence>
<feature type="compositionally biased region" description="Low complexity" evidence="1">
    <location>
        <begin position="64"/>
        <end position="87"/>
    </location>
</feature>
<reference evidence="2" key="1">
    <citation type="submission" date="2015-04" db="UniProtKB">
        <authorList>
            <consortium name="EnsemblPlants"/>
        </authorList>
    </citation>
    <scope>IDENTIFICATION</scope>
</reference>